<feature type="region of interest" description="Disordered" evidence="1">
    <location>
        <begin position="789"/>
        <end position="942"/>
    </location>
</feature>
<reference evidence="2 3" key="1">
    <citation type="journal article" date="2018" name="Elife">
        <title>Firefly genomes illuminate parallel origins of bioluminescence in beetles.</title>
        <authorList>
            <person name="Fallon T.R."/>
            <person name="Lower S.E."/>
            <person name="Chang C.H."/>
            <person name="Bessho-Uehara M."/>
            <person name="Martin G.J."/>
            <person name="Bewick A.J."/>
            <person name="Behringer M."/>
            <person name="Debat H.J."/>
            <person name="Wong I."/>
            <person name="Day J.C."/>
            <person name="Suvorov A."/>
            <person name="Silva C.J."/>
            <person name="Stanger-Hall K.F."/>
            <person name="Hall D.W."/>
            <person name="Schmitz R.J."/>
            <person name="Nelson D.R."/>
            <person name="Lewis S.M."/>
            <person name="Shigenobu S."/>
            <person name="Bybee S.M."/>
            <person name="Larracuente A.M."/>
            <person name="Oba Y."/>
            <person name="Weng J.K."/>
        </authorList>
    </citation>
    <scope>NUCLEOTIDE SEQUENCE [LARGE SCALE GENOMIC DNA]</scope>
    <source>
        <strain evidence="2">1611_PpyrPB1</strain>
        <tissue evidence="2">Whole body</tissue>
    </source>
</reference>
<dbReference type="EMBL" id="VVIM01000008">
    <property type="protein sequence ID" value="KAB0795342.1"/>
    <property type="molecule type" value="Genomic_DNA"/>
</dbReference>
<comment type="caution">
    <text evidence="2">The sequence shown here is derived from an EMBL/GenBank/DDBJ whole genome shotgun (WGS) entry which is preliminary data.</text>
</comment>
<evidence type="ECO:0000313" key="3">
    <source>
        <dbReference type="Proteomes" id="UP000327044"/>
    </source>
</evidence>
<feature type="compositionally biased region" description="Basic and acidic residues" evidence="1">
    <location>
        <begin position="1049"/>
        <end position="1063"/>
    </location>
</feature>
<feature type="compositionally biased region" description="Basic and acidic residues" evidence="1">
    <location>
        <begin position="1989"/>
        <end position="2002"/>
    </location>
</feature>
<feature type="compositionally biased region" description="Basic and acidic residues" evidence="1">
    <location>
        <begin position="999"/>
        <end position="1013"/>
    </location>
</feature>
<feature type="compositionally biased region" description="Polar residues" evidence="1">
    <location>
        <begin position="2011"/>
        <end position="2024"/>
    </location>
</feature>
<feature type="region of interest" description="Disordered" evidence="1">
    <location>
        <begin position="2193"/>
        <end position="2238"/>
    </location>
</feature>
<feature type="compositionally biased region" description="Basic and acidic residues" evidence="1">
    <location>
        <begin position="821"/>
        <end position="830"/>
    </location>
</feature>
<protein>
    <submittedName>
        <fullName evidence="2">Uncharacterized protein</fullName>
    </submittedName>
</protein>
<feature type="region of interest" description="Disordered" evidence="1">
    <location>
        <begin position="1721"/>
        <end position="1887"/>
    </location>
</feature>
<feature type="compositionally biased region" description="Low complexity" evidence="1">
    <location>
        <begin position="1526"/>
        <end position="1543"/>
    </location>
</feature>
<feature type="compositionally biased region" description="Basic and acidic residues" evidence="1">
    <location>
        <begin position="1408"/>
        <end position="1441"/>
    </location>
</feature>
<feature type="compositionally biased region" description="Basic and acidic residues" evidence="1">
    <location>
        <begin position="899"/>
        <end position="930"/>
    </location>
</feature>
<feature type="compositionally biased region" description="Basic and acidic residues" evidence="1">
    <location>
        <begin position="1133"/>
        <end position="1146"/>
    </location>
</feature>
<sequence length="2270" mass="255225">MKIINKKYYVFNLNEALYNSFAITKSEIRSGACGLSGNPIVAVCTLMVHKQSEPRDPPLSVHFQKCNGCAATEYCLKRCSSEYCLDCSSCLEPDVPFYNRLIQLSENRVGYITPLLCKNLFEKHDGINLRRCNSTLCLIREMCSKTFVCNDPIAETSGDNSAIKLEKTATIKDNDVETSIPSNKTKYALRGQLTSGVAPTDLRSSIYNGGGRSVPIYKKKEKITEENKEWKLFQKGTQWKAGPAKPGTHDTLSVIFSGGSSLESNGSLLTTKRQPTPPPTLIKSFIISRSLLNVNRNDVDENVVSRDNGEIHFPTYEKKNTTSSLWTNQTNDNFTRGAKFTTLPRHNLPGLGVSTSNASSYCDNWSNSGRSHDSMPATSNETDTFTPFEDYLKSSQTLTGNSCSSQSFNLDRENQKIYNKLENLVYELRQMFVYRQSRECCYPPLSYLCRRKRWCNSRSPQNAKPQKPTSSNKTVRIEEKDSVVYINVPANGLPSSFLVISSDDDTKSCSKCKERPSKQFDSLYKLIVEAPNVSEKSHKSKTCKNHSKCDVITAQSELSSQPPQKSHKKPSKIPLKKKCSFKCASPQSKKASPIQAIALPKNNNIGTSTCILPPFNTFCCFRHTNRPNCNCCNNCINYPRQVCGTCLRFTPKRTSALTSVPQQTLYMYNEKIKNTRSSPPNDLNENPPLISVNSTPIETFAQTFEKNKKDSCTKSTQTVETVNENGNFSNTQSNGKLAVRINETKSVLGSATPKVISWEDSVRESTTDEIEDVNFKDVPRKTLKEFISAIPKSDLEKDPKDENMKTDDGPSNGSIDYENDASMRDLRSSIDRSNGNQGSWENEGRESESTTYLNNDLVPASILNNNDKRGSMEKQTSASETQEAGIRYSNNEPSNLKNVPRETDFRSSFRKSNADRDSWDNREGEVKEADYSNDAGTSLKDDSMQALGDFSLSVAKRKLNQDSMDYSDRETINIDIEDASKQTLRDFRSSMRKSNAGRDSWDNQKSEAEKDDCANNPEMSLMDVSRPGLRDFTSSTAESNVNEELWENLARKSETTTGDHLKQEPTNISRDFQSSVSNNFNRGSLEKQTNTTQGGDSKTIDYSSAKPINLENISRQRLRNSRSSMRKSNVGRDAWHNRESETKKAEFSNSSETSLKHASKQGLTDFRSSIAKSNVNQGSWETQAQENVTTAVDEPIKVKDTSRQTLKDFRSSIRKSNVGQDSWDRKSEVNEADCSNNSKTVLKDASRQSLRDLRSSIAKSKNNRGSVKKQMSKIQENDSETIDYSNNEPINLEDASRQTMGNIRFSIRKSNAGQDSWHNRENEAKEADCSNKSETNLKDASRQYLRDIRSSIANSKINRGLVKRQMSVAQENDTETIDYSNNEPIHLEESLGNVRFSIRKSNVSPDSLHNRANEAKETDCSNKSETNSKDAARQSLRDLKSSKGNINRGSVKRQMSGVQENDSKTIDYFNNNPINLEDASRQTLVTIRSSIRESNVGRDSRDNGENEAKETDCSNYSETSLKDTSKQSLRSSVSKSNRGSVKRQMSGAQENGCETTNYSNNEPINLEEASKQTLRNIRFSIRKSNVGRDSLENKAPENVTTAVDEHISVKNASRQSLRNIRFSFRKSNDGRDSRDNRPSEAKEADCSSNSETNLKDVSRHSLRELRSSIAKSKINRGSVKKRMSEAQETDSETIDYPNNEPFNLEDASRETLKNIRFSIRNGNTDRDSWDNRESEANEADSSNKSETSLKSVSGQSLRDASRQTWRDFRSSIRKSNVGKNSLDNRESEATEVDSSNFSRKSLRDFKPSLSKSTISRDSMHGQMHGAQETTDYSNNEPSNLKDSPRQTLRIIRSSIRKSNVSRDSWENREREAKKADCSNGAETSLKDAPNQNLRDLRSSIAKNNVNQGAWENQAQEKLPTAMVEPTNVKDASRRTFKCLRRSTLKGDSWNEPIKIACPNNEKNNIETISRQSLRNIRSSMPKSKSIQDLSDKNPKDPNRSESKSINSSMSKQTLKSLIPKSSVTQHSQFKDTIAKGHVQESLPKVHRDLLTASERKTNNRSGKETIHLKEVSGHTSIPCPAKKLQNLSRQTEKHLAVAACSTTMPSPKISASLHSWRNGSRKIVGNGPSKSQSLVYVHTDRELKDWLPSNVDNFIKTWSKIDDVNDDVVADLTRKMDELEQAYDILLRVPEKRANSKQHSHRRSDGSKKPEYCGGCSTSCTSGHKRKHKSDQMSKQKEKIMKDVAKGVEVVLNSVKEFKKLMTRSRSKEM</sequence>
<proteinExistence type="predicted"/>
<feature type="compositionally biased region" description="Polar residues" evidence="1">
    <location>
        <begin position="1111"/>
        <end position="1127"/>
    </location>
</feature>
<feature type="compositionally biased region" description="Basic and acidic residues" evidence="1">
    <location>
        <begin position="1241"/>
        <end position="1254"/>
    </location>
</feature>
<name>A0A5N4ADE8_PHOPY</name>
<feature type="region of interest" description="Disordered" evidence="1">
    <location>
        <begin position="985"/>
        <end position="1161"/>
    </location>
</feature>
<organism evidence="2 3">
    <name type="scientific">Photinus pyralis</name>
    <name type="common">Common eastern firefly</name>
    <name type="synonym">Lampyris pyralis</name>
    <dbReference type="NCBI Taxonomy" id="7054"/>
    <lineage>
        <taxon>Eukaryota</taxon>
        <taxon>Metazoa</taxon>
        <taxon>Ecdysozoa</taxon>
        <taxon>Arthropoda</taxon>
        <taxon>Hexapoda</taxon>
        <taxon>Insecta</taxon>
        <taxon>Pterygota</taxon>
        <taxon>Neoptera</taxon>
        <taxon>Endopterygota</taxon>
        <taxon>Coleoptera</taxon>
        <taxon>Polyphaga</taxon>
        <taxon>Elateriformia</taxon>
        <taxon>Elateroidea</taxon>
        <taxon>Lampyridae</taxon>
        <taxon>Lampyrinae</taxon>
        <taxon>Photinus</taxon>
    </lineage>
</organism>
<feature type="compositionally biased region" description="Polar residues" evidence="1">
    <location>
        <begin position="1827"/>
        <end position="1841"/>
    </location>
</feature>
<feature type="compositionally biased region" description="Basic and acidic residues" evidence="1">
    <location>
        <begin position="1723"/>
        <end position="1735"/>
    </location>
</feature>
<feature type="compositionally biased region" description="Polar residues" evidence="1">
    <location>
        <begin position="831"/>
        <end position="840"/>
    </location>
</feature>
<evidence type="ECO:0000313" key="2">
    <source>
        <dbReference type="EMBL" id="KAB0795342.1"/>
    </source>
</evidence>
<feature type="compositionally biased region" description="Polar residues" evidence="1">
    <location>
        <begin position="1546"/>
        <end position="1563"/>
    </location>
</feature>
<dbReference type="InParanoid" id="A0A5N4ADE8"/>
<feature type="compositionally biased region" description="Polar residues" evidence="1">
    <location>
        <begin position="1174"/>
        <end position="1190"/>
    </location>
</feature>
<feature type="compositionally biased region" description="Polar residues" evidence="1">
    <location>
        <begin position="1032"/>
        <end position="1042"/>
    </location>
</feature>
<accession>A0A5N4ADE8</accession>
<dbReference type="Proteomes" id="UP000327044">
    <property type="component" value="Unassembled WGS sequence"/>
</dbReference>
<feature type="compositionally biased region" description="Basic and acidic residues" evidence="1">
    <location>
        <begin position="1317"/>
        <end position="1335"/>
    </location>
</feature>
<feature type="compositionally biased region" description="Basic and acidic residues" evidence="1">
    <location>
        <begin position="1863"/>
        <end position="1876"/>
    </location>
</feature>
<feature type="compositionally biased region" description="Polar residues" evidence="1">
    <location>
        <begin position="1064"/>
        <end position="1102"/>
    </location>
</feature>
<feature type="compositionally biased region" description="Basic and acidic residues" evidence="1">
    <location>
        <begin position="1495"/>
        <end position="1512"/>
    </location>
</feature>
<feature type="compositionally biased region" description="Polar residues" evidence="1">
    <location>
        <begin position="873"/>
        <end position="897"/>
    </location>
</feature>
<feature type="region of interest" description="Disordered" evidence="1">
    <location>
        <begin position="1623"/>
        <end position="1704"/>
    </location>
</feature>
<feature type="compositionally biased region" description="Polar residues" evidence="1">
    <location>
        <begin position="1739"/>
        <end position="1758"/>
    </location>
</feature>
<feature type="compositionally biased region" description="Basic and acidic residues" evidence="1">
    <location>
        <begin position="1626"/>
        <end position="1645"/>
    </location>
</feature>
<feature type="compositionally biased region" description="Basic and acidic residues" evidence="1">
    <location>
        <begin position="1759"/>
        <end position="1770"/>
    </location>
</feature>
<feature type="region of interest" description="Disordered" evidence="1">
    <location>
        <begin position="1310"/>
        <end position="1335"/>
    </location>
</feature>
<evidence type="ECO:0000256" key="1">
    <source>
        <dbReference type="SAM" id="MobiDB-lite"/>
    </source>
</evidence>
<feature type="region of interest" description="Disordered" evidence="1">
    <location>
        <begin position="1174"/>
        <end position="1196"/>
    </location>
</feature>
<feature type="compositionally biased region" description="Basic and acidic residues" evidence="1">
    <location>
        <begin position="1653"/>
        <end position="1666"/>
    </location>
</feature>
<feature type="compositionally biased region" description="Polar residues" evidence="1">
    <location>
        <begin position="1977"/>
        <end position="1988"/>
    </location>
</feature>
<feature type="region of interest" description="Disordered" evidence="1">
    <location>
        <begin position="1977"/>
        <end position="2024"/>
    </location>
</feature>
<feature type="region of interest" description="Disordered" evidence="1">
    <location>
        <begin position="1214"/>
        <end position="1287"/>
    </location>
</feature>
<keyword evidence="3" id="KW-1185">Reference proteome</keyword>
<feature type="region of interest" description="Disordered" evidence="1">
    <location>
        <begin position="1403"/>
        <end position="1466"/>
    </location>
</feature>
<feature type="compositionally biased region" description="Basic and acidic residues" evidence="1">
    <location>
        <begin position="793"/>
        <end position="808"/>
    </location>
</feature>
<feature type="region of interest" description="Disordered" evidence="1">
    <location>
        <begin position="1494"/>
        <end position="1564"/>
    </location>
</feature>
<gene>
    <name evidence="2" type="ORF">PPYR_12181</name>
</gene>